<dbReference type="SUPFAM" id="SSF53850">
    <property type="entry name" value="Periplasmic binding protein-like II"/>
    <property type="match status" value="1"/>
</dbReference>
<evidence type="ECO:0000313" key="6">
    <source>
        <dbReference type="EMBL" id="KGM06690.1"/>
    </source>
</evidence>
<dbReference type="Gene3D" id="1.10.10.10">
    <property type="entry name" value="Winged helix-like DNA-binding domain superfamily/Winged helix DNA-binding domain"/>
    <property type="match status" value="1"/>
</dbReference>
<dbReference type="InterPro" id="IPR005119">
    <property type="entry name" value="LysR_subst-bd"/>
</dbReference>
<proteinExistence type="inferred from homology"/>
<evidence type="ECO:0000313" key="7">
    <source>
        <dbReference type="Proteomes" id="UP000029999"/>
    </source>
</evidence>
<evidence type="ECO:0000259" key="5">
    <source>
        <dbReference type="PROSITE" id="PS50931"/>
    </source>
</evidence>
<evidence type="ECO:0000256" key="4">
    <source>
        <dbReference type="ARBA" id="ARBA00023163"/>
    </source>
</evidence>
<dbReference type="GO" id="GO:0000976">
    <property type="term" value="F:transcription cis-regulatory region binding"/>
    <property type="evidence" value="ECO:0007669"/>
    <property type="project" value="TreeGrafter"/>
</dbReference>
<dbReference type="InterPro" id="IPR036390">
    <property type="entry name" value="WH_DNA-bd_sf"/>
</dbReference>
<dbReference type="RefSeq" id="WP_036314532.1">
    <property type="nucleotide sequence ID" value="NZ_JADFAB010000002.1"/>
</dbReference>
<dbReference type="Pfam" id="PF00126">
    <property type="entry name" value="HTH_1"/>
    <property type="match status" value="1"/>
</dbReference>
<dbReference type="NCBIfam" id="NF009326">
    <property type="entry name" value="PRK12681.1"/>
    <property type="match status" value="1"/>
</dbReference>
<sequence>MKIQQLKYVREVARRGLSISAAANALFASQPGVSNQVQQLEEELGLQIFERHGKRLTGITPVGKSVIAMAERVLQDVDNIRQLAADSRSEQTGTLSIGTTHTQARYALPPAIKTFSKQYPHVHLNMVQGTPPEVAEMAATGQVDIAIATEGLSQFEQLAILPCYEWNRCVVVPPEHPLLDVGKLTLEAIADYPILTYVMGFTGRAQQDQSFLERGLHPNVVFTATDADVIKTYVELELGIGIIASMAFDPVKDAPLKAIDASHLFNPSVTHMGIRKGSYLRGYMYAFIEYFAAHLDKATVERAIDQ</sequence>
<dbReference type="Proteomes" id="UP000029999">
    <property type="component" value="Unassembled WGS sequence"/>
</dbReference>
<dbReference type="Pfam" id="PF03466">
    <property type="entry name" value="LysR_substrate"/>
    <property type="match status" value="1"/>
</dbReference>
<dbReference type="STRING" id="392484.LP43_1914"/>
<gene>
    <name evidence="6" type="ORF">LP43_1914</name>
</gene>
<evidence type="ECO:0000256" key="3">
    <source>
        <dbReference type="ARBA" id="ARBA00023125"/>
    </source>
</evidence>
<keyword evidence="2" id="KW-0805">Transcription regulation</keyword>
<dbReference type="EMBL" id="JRQD01000004">
    <property type="protein sequence ID" value="KGM06690.1"/>
    <property type="molecule type" value="Genomic_DNA"/>
</dbReference>
<dbReference type="SUPFAM" id="SSF46785">
    <property type="entry name" value="Winged helix' DNA-binding domain"/>
    <property type="match status" value="1"/>
</dbReference>
<dbReference type="InterPro" id="IPR037423">
    <property type="entry name" value="CysB_PBP2"/>
</dbReference>
<comment type="caution">
    <text evidence="6">The sequence shown here is derived from an EMBL/GenBank/DDBJ whole genome shotgun (WGS) entry which is preliminary data.</text>
</comment>
<dbReference type="PANTHER" id="PTHR30126">
    <property type="entry name" value="HTH-TYPE TRANSCRIPTIONAL REGULATOR"/>
    <property type="match status" value="1"/>
</dbReference>
<dbReference type="PANTHER" id="PTHR30126:SF6">
    <property type="entry name" value="HTH-TYPE TRANSCRIPTIONAL REGULATOR CYSB-RELATED"/>
    <property type="match status" value="1"/>
</dbReference>
<dbReference type="Gene3D" id="3.40.190.10">
    <property type="entry name" value="Periplasmic binding protein-like II"/>
    <property type="match status" value="2"/>
</dbReference>
<organism evidence="6 7">
    <name type="scientific">Methylophaga thiooxydans</name>
    <dbReference type="NCBI Taxonomy" id="392484"/>
    <lineage>
        <taxon>Bacteria</taxon>
        <taxon>Pseudomonadati</taxon>
        <taxon>Pseudomonadota</taxon>
        <taxon>Gammaproteobacteria</taxon>
        <taxon>Thiotrichales</taxon>
        <taxon>Piscirickettsiaceae</taxon>
        <taxon>Methylophaga</taxon>
    </lineage>
</organism>
<comment type="similarity">
    <text evidence="1">Belongs to the LysR transcriptional regulatory family.</text>
</comment>
<dbReference type="PROSITE" id="PS50931">
    <property type="entry name" value="HTH_LYSR"/>
    <property type="match status" value="1"/>
</dbReference>
<dbReference type="GO" id="GO:0019344">
    <property type="term" value="P:cysteine biosynthetic process"/>
    <property type="evidence" value="ECO:0007669"/>
    <property type="project" value="TreeGrafter"/>
</dbReference>
<dbReference type="InterPro" id="IPR036388">
    <property type="entry name" value="WH-like_DNA-bd_sf"/>
</dbReference>
<accession>A0A0A0BFP7</accession>
<dbReference type="PRINTS" id="PR00039">
    <property type="entry name" value="HTHLYSR"/>
</dbReference>
<feature type="domain" description="HTH lysR-type" evidence="5">
    <location>
        <begin position="1"/>
        <end position="57"/>
    </location>
</feature>
<name>A0A0A0BFP7_9GAMM</name>
<keyword evidence="3" id="KW-0238">DNA-binding</keyword>
<dbReference type="AlphaFoldDB" id="A0A0A0BFP7"/>
<keyword evidence="4" id="KW-0804">Transcription</keyword>
<dbReference type="GO" id="GO:0003700">
    <property type="term" value="F:DNA-binding transcription factor activity"/>
    <property type="evidence" value="ECO:0007669"/>
    <property type="project" value="InterPro"/>
</dbReference>
<reference evidence="6 7" key="1">
    <citation type="submission" date="2014-09" db="EMBL/GenBank/DDBJ databases">
        <authorList>
            <person name="Grob C."/>
            <person name="Taubert M."/>
            <person name="Howat A.M."/>
            <person name="Burns O.J."/>
            <person name="Dixon J.L."/>
            <person name="Chen Y."/>
            <person name="Murrell J.C."/>
        </authorList>
    </citation>
    <scope>NUCLEOTIDE SEQUENCE [LARGE SCALE GENOMIC DNA]</scope>
    <source>
        <strain evidence="6">L4</strain>
    </source>
</reference>
<dbReference type="CDD" id="cd08413">
    <property type="entry name" value="PBP2_CysB_like"/>
    <property type="match status" value="1"/>
</dbReference>
<evidence type="ECO:0000256" key="1">
    <source>
        <dbReference type="ARBA" id="ARBA00009437"/>
    </source>
</evidence>
<protein>
    <submittedName>
        <fullName evidence="6">Cys regulon transcriptional activator CysB</fullName>
    </submittedName>
</protein>
<dbReference type="InterPro" id="IPR000847">
    <property type="entry name" value="LysR_HTH_N"/>
</dbReference>
<evidence type="ECO:0000256" key="2">
    <source>
        <dbReference type="ARBA" id="ARBA00023015"/>
    </source>
</evidence>
<dbReference type="NCBIfam" id="NF009327">
    <property type="entry name" value="PRK12684.1"/>
    <property type="match status" value="1"/>
</dbReference>